<keyword evidence="2 7" id="KW-0813">Transport</keyword>
<keyword evidence="6 7" id="KW-0472">Membrane</keyword>
<dbReference type="PATRIC" id="fig|1069083.5.peg.543"/>
<dbReference type="PROSITE" id="PS50928">
    <property type="entry name" value="ABC_TM1"/>
    <property type="match status" value="1"/>
</dbReference>
<organism evidence="9 10">
    <name type="scientific">Methanocaldococcus villosus KIN24-T80</name>
    <dbReference type="NCBI Taxonomy" id="1069083"/>
    <lineage>
        <taxon>Archaea</taxon>
        <taxon>Methanobacteriati</taxon>
        <taxon>Methanobacteriota</taxon>
        <taxon>Methanomada group</taxon>
        <taxon>Methanococci</taxon>
        <taxon>Methanococcales</taxon>
        <taxon>Methanocaldococcaceae</taxon>
        <taxon>Methanocaldococcus</taxon>
    </lineage>
</organism>
<keyword evidence="4 7" id="KW-0812">Transmembrane</keyword>
<feature type="transmembrane region" description="Helical" evidence="7">
    <location>
        <begin position="7"/>
        <end position="28"/>
    </location>
</feature>
<evidence type="ECO:0000256" key="3">
    <source>
        <dbReference type="ARBA" id="ARBA00022475"/>
    </source>
</evidence>
<evidence type="ECO:0000256" key="1">
    <source>
        <dbReference type="ARBA" id="ARBA00004651"/>
    </source>
</evidence>
<evidence type="ECO:0000256" key="6">
    <source>
        <dbReference type="ARBA" id="ARBA00023136"/>
    </source>
</evidence>
<feature type="transmembrane region" description="Helical" evidence="7">
    <location>
        <begin position="136"/>
        <end position="155"/>
    </location>
</feature>
<dbReference type="SUPFAM" id="SSF161098">
    <property type="entry name" value="MetI-like"/>
    <property type="match status" value="1"/>
</dbReference>
<dbReference type="PANTHER" id="PTHR43386:SF1">
    <property type="entry name" value="D,D-DIPEPTIDE TRANSPORT SYSTEM PERMEASE PROTEIN DDPC-RELATED"/>
    <property type="match status" value="1"/>
</dbReference>
<dbReference type="InterPro" id="IPR035906">
    <property type="entry name" value="MetI-like_sf"/>
</dbReference>
<dbReference type="STRING" id="1069083.GCA_000371805_00105"/>
<comment type="similarity">
    <text evidence="7">Belongs to the binding-protein-dependent transport system permease family.</text>
</comment>
<dbReference type="Gene3D" id="1.10.3720.10">
    <property type="entry name" value="MetI-like"/>
    <property type="match status" value="1"/>
</dbReference>
<feature type="transmembrane region" description="Helical" evidence="7">
    <location>
        <begin position="239"/>
        <end position="262"/>
    </location>
</feature>
<keyword evidence="10" id="KW-1185">Reference proteome</keyword>
<protein>
    <submittedName>
        <fullName evidence="9">ABC transporter permease</fullName>
    </submittedName>
</protein>
<dbReference type="InterPro" id="IPR000515">
    <property type="entry name" value="MetI-like"/>
</dbReference>
<dbReference type="Pfam" id="PF00528">
    <property type="entry name" value="BPD_transp_1"/>
    <property type="match status" value="1"/>
</dbReference>
<keyword evidence="3" id="KW-1003">Cell membrane</keyword>
<dbReference type="GO" id="GO:0055085">
    <property type="term" value="P:transmembrane transport"/>
    <property type="evidence" value="ECO:0007669"/>
    <property type="project" value="InterPro"/>
</dbReference>
<dbReference type="Proteomes" id="UP000053695">
    <property type="component" value="Unassembled WGS sequence"/>
</dbReference>
<accession>N6VT46</accession>
<dbReference type="EMBL" id="APMM01000017">
    <property type="protein sequence ID" value="ENN96366.1"/>
    <property type="molecule type" value="Genomic_DNA"/>
</dbReference>
<evidence type="ECO:0000259" key="8">
    <source>
        <dbReference type="PROSITE" id="PS50928"/>
    </source>
</evidence>
<feature type="transmembrane region" description="Helical" evidence="7">
    <location>
        <begin position="69"/>
        <end position="95"/>
    </location>
</feature>
<dbReference type="GO" id="GO:0005886">
    <property type="term" value="C:plasma membrane"/>
    <property type="evidence" value="ECO:0007669"/>
    <property type="project" value="UniProtKB-SubCell"/>
</dbReference>
<dbReference type="InterPro" id="IPR050366">
    <property type="entry name" value="BP-dependent_transpt_permease"/>
</dbReference>
<proteinExistence type="inferred from homology"/>
<feature type="transmembrane region" description="Helical" evidence="7">
    <location>
        <begin position="194"/>
        <end position="219"/>
    </location>
</feature>
<evidence type="ECO:0000256" key="7">
    <source>
        <dbReference type="RuleBase" id="RU363032"/>
    </source>
</evidence>
<dbReference type="CDD" id="cd06261">
    <property type="entry name" value="TM_PBP2"/>
    <property type="match status" value="1"/>
</dbReference>
<comment type="subcellular location">
    <subcellularLocation>
        <location evidence="1 7">Cell membrane</location>
        <topology evidence="1 7">Multi-pass membrane protein</topology>
    </subcellularLocation>
</comment>
<comment type="caution">
    <text evidence="9">The sequence shown here is derived from an EMBL/GenBank/DDBJ whole genome shotgun (WGS) entry which is preliminary data.</text>
</comment>
<keyword evidence="5 7" id="KW-1133">Transmembrane helix</keyword>
<dbReference type="AlphaFoldDB" id="N6VT46"/>
<evidence type="ECO:0000313" key="9">
    <source>
        <dbReference type="EMBL" id="ENN96366.1"/>
    </source>
</evidence>
<feature type="domain" description="ABC transmembrane type-1" evidence="8">
    <location>
        <begin position="67"/>
        <end position="262"/>
    </location>
</feature>
<name>N6VT46_9EURY</name>
<gene>
    <name evidence="9" type="ORF">J422_02769</name>
</gene>
<evidence type="ECO:0000256" key="5">
    <source>
        <dbReference type="ARBA" id="ARBA00022989"/>
    </source>
</evidence>
<sequence>MRDDMKTLKLGLFIIGTVALLSLLAPYITENPYKTDMLNRLSPPSLEHPFGTDQLGRDLFAQVLYGARVSLFVAFAITLLSLAIGCLIGAISGYVGGVLDDIIGRIIDTFMSIPDIVLNIAMVGIFLVTLDITSSIWIVILAITITNWVSYARIARGLCLSLKEKEFVILSKACGASDVWILFKHIIPNMINPLIVLATLNIGNVILTISTLGFLGLGIQPPTPELGTILNSGKNYLTVAPWITGFSGLMIMIIVLGFNLIGEGLRDLLEPKSRYD</sequence>
<evidence type="ECO:0000256" key="2">
    <source>
        <dbReference type="ARBA" id="ARBA00022448"/>
    </source>
</evidence>
<dbReference type="PANTHER" id="PTHR43386">
    <property type="entry name" value="OLIGOPEPTIDE TRANSPORT SYSTEM PERMEASE PROTEIN APPC"/>
    <property type="match status" value="1"/>
</dbReference>
<feature type="transmembrane region" description="Helical" evidence="7">
    <location>
        <begin position="107"/>
        <end position="130"/>
    </location>
</feature>
<reference evidence="9 10" key="1">
    <citation type="journal article" date="2013" name="Genome Announc.">
        <title>Draft Genome Sequence of a Highly Flagellated, Fast-Swimming Archaeon, Methanocaldococcus villosus Strain KIN24-T80 (DSM 22612).</title>
        <authorList>
            <person name="Thennarasu S."/>
            <person name="Polireddy D."/>
            <person name="Antony A."/>
            <person name="Yada M.R."/>
            <person name="Algarawi S."/>
            <person name="Sivakumar N."/>
        </authorList>
    </citation>
    <scope>NUCLEOTIDE SEQUENCE [LARGE SCALE GENOMIC DNA]</scope>
    <source>
        <strain evidence="9 10">KIN24-T80</strain>
    </source>
</reference>
<evidence type="ECO:0000256" key="4">
    <source>
        <dbReference type="ARBA" id="ARBA00022692"/>
    </source>
</evidence>
<evidence type="ECO:0000313" key="10">
    <source>
        <dbReference type="Proteomes" id="UP000053695"/>
    </source>
</evidence>